<dbReference type="GO" id="GO:0003886">
    <property type="term" value="F:DNA (cytosine-5-)-methyltransferase activity"/>
    <property type="evidence" value="ECO:0007669"/>
    <property type="project" value="UniProtKB-EC"/>
</dbReference>
<reference evidence="9 11" key="3">
    <citation type="submission" date="2018-07" db="EMBL/GenBank/DDBJ databases">
        <title>Genomic and Epidemiologic Investigation of an Indolent Hospital Outbreak.</title>
        <authorList>
            <person name="Johnson R.C."/>
            <person name="Deming C."/>
            <person name="Conlan S."/>
            <person name="Zellmer C.J."/>
            <person name="Michelin A.V."/>
            <person name="Lee-Lin S."/>
            <person name="Thomas P.J."/>
            <person name="Park M."/>
            <person name="Weingarten R.A."/>
            <person name="Less J."/>
            <person name="Dekker J.P."/>
            <person name="Frank K.M."/>
            <person name="Musser K.A."/>
            <person name="Mcquiston J.R."/>
            <person name="Henderson D.K."/>
            <person name="Lau A.F."/>
            <person name="Palmore T.N."/>
            <person name="Segre J.A."/>
        </authorList>
    </citation>
    <scope>NUCLEOTIDE SEQUENCE [LARGE SCALE GENOMIC DNA]</scope>
    <source>
        <strain evidence="9 11">SK-NIH.Env10_0317</strain>
    </source>
</reference>
<evidence type="ECO:0000313" key="11">
    <source>
        <dbReference type="Proteomes" id="UP000286681"/>
    </source>
</evidence>
<organism evidence="8 10">
    <name type="scientific">Sphingomonas koreensis</name>
    <dbReference type="NCBI Taxonomy" id="93064"/>
    <lineage>
        <taxon>Bacteria</taxon>
        <taxon>Pseudomonadati</taxon>
        <taxon>Pseudomonadota</taxon>
        <taxon>Alphaproteobacteria</taxon>
        <taxon>Sphingomonadales</taxon>
        <taxon>Sphingomonadaceae</taxon>
        <taxon>Sphingomonas</taxon>
    </lineage>
</organism>
<keyword evidence="3" id="KW-0808">Transferase</keyword>
<feature type="region of interest" description="Disordered" evidence="7">
    <location>
        <begin position="597"/>
        <end position="622"/>
    </location>
</feature>
<dbReference type="AlphaFoldDB" id="A0A1L6J862"/>
<dbReference type="SUPFAM" id="SSF53335">
    <property type="entry name" value="S-adenosyl-L-methionine-dependent methyltransferases"/>
    <property type="match status" value="1"/>
</dbReference>
<comment type="catalytic activity">
    <reaction evidence="6">
        <text>a 2'-deoxycytidine in DNA + S-adenosyl-L-methionine = a 5-methyl-2'-deoxycytidine in DNA + S-adenosyl-L-homocysteine + H(+)</text>
        <dbReference type="Rhea" id="RHEA:13681"/>
        <dbReference type="Rhea" id="RHEA-COMP:11369"/>
        <dbReference type="Rhea" id="RHEA-COMP:11370"/>
        <dbReference type="ChEBI" id="CHEBI:15378"/>
        <dbReference type="ChEBI" id="CHEBI:57856"/>
        <dbReference type="ChEBI" id="CHEBI:59789"/>
        <dbReference type="ChEBI" id="CHEBI:85452"/>
        <dbReference type="ChEBI" id="CHEBI:85454"/>
        <dbReference type="EC" id="2.1.1.37"/>
    </reaction>
</comment>
<dbReference type="Proteomes" id="UP000286681">
    <property type="component" value="Unassembled WGS sequence"/>
</dbReference>
<evidence type="ECO:0000256" key="4">
    <source>
        <dbReference type="ARBA" id="ARBA00022691"/>
    </source>
</evidence>
<dbReference type="EMBL" id="CP018820">
    <property type="protein sequence ID" value="APR52016.1"/>
    <property type="molecule type" value="Genomic_DNA"/>
</dbReference>
<keyword evidence="5" id="KW-0680">Restriction system</keyword>
<dbReference type="GO" id="GO:0003677">
    <property type="term" value="F:DNA binding"/>
    <property type="evidence" value="ECO:0007669"/>
    <property type="project" value="TreeGrafter"/>
</dbReference>
<dbReference type="GO" id="GO:0009307">
    <property type="term" value="P:DNA restriction-modification system"/>
    <property type="evidence" value="ECO:0007669"/>
    <property type="project" value="UniProtKB-KW"/>
</dbReference>
<evidence type="ECO:0000313" key="9">
    <source>
        <dbReference type="EMBL" id="RSV07951.1"/>
    </source>
</evidence>
<sequence length="770" mass="82756">MMRPIVIDNFAGGGGASEGIEQAIGREIDVAINHDDEAVAMHLANHPDTHHYCQSILSKDPLEVVEEVIARHGGDLDASALYLGYLIWLIWFSPDCKHHSKAKGGKPREKNIRDLAWVVVHWIERLQDALEQKGIDPRRVIKSIMLENVEEFRKWGPLDEDGIPIKEREGEEFDMFVRRIKRRGGKVEFKELVACDYGAPTARKRLYMIVRFDGQPIVWPEPTHGKPGSPEVLSGKRKPWRTAAECIDWSIPCPSIFNRKRELKEATNRRIAHGVMRYVVNAEHPYIIESIAVTGGGEPRSFDIAKYTSLDAGIIPLTHHGAPSRGYSTRDPFVTITGANRGELATLGAGVVPITHTSGRNVAHGVGQPLRTITAAKGGELAAATVTLAPHITKFRGGAIGSDMGAPMPTITANGNPARPAGAQPLAYAQASLVPLSARPGHVSWLSPVIVGCGGRRGQSGPVDVKNPYPTTTAKADACLVTATMIQCGYGEREGQAPRTLDLTAPLGTIVAGGVKHGLVLAHLEKFSENSRGRPASVPLDTVMAGAPRHGLVTTFLSHFYSSNVTGGGGELRQPAKSITAGGQHHAVVAAHMEQANGGPRNKNLSGRSVHRPLSTATTTGSQQRIVETTLIDAGTLPPDMMERAVKVAAFLIKYYGSEIGQHQSVERPLDTVTALARFAVVTVTIDAVTYVIVDIGMRMLAPRELANAQGFPASYVLDPIGPNGKPLTKSAQIRMIGNSVCPDVAKALVRANLPELCGATVEEPMEKAA</sequence>
<evidence type="ECO:0000256" key="7">
    <source>
        <dbReference type="SAM" id="MobiDB-lite"/>
    </source>
</evidence>
<dbReference type="InterPro" id="IPR029063">
    <property type="entry name" value="SAM-dependent_MTases_sf"/>
</dbReference>
<dbReference type="Proteomes" id="UP000185161">
    <property type="component" value="Chromosome"/>
</dbReference>
<dbReference type="PANTHER" id="PTHR10629:SF52">
    <property type="entry name" value="DNA (CYTOSINE-5)-METHYLTRANSFERASE 1"/>
    <property type="match status" value="1"/>
</dbReference>
<keyword evidence="2 9" id="KW-0489">Methyltransferase</keyword>
<evidence type="ECO:0000313" key="8">
    <source>
        <dbReference type="EMBL" id="APR52016.1"/>
    </source>
</evidence>
<dbReference type="EC" id="2.1.1.37" evidence="1"/>
<protein>
    <recommendedName>
        <fullName evidence="1">DNA (cytosine-5-)-methyltransferase</fullName>
        <ecNumber evidence="1">2.1.1.37</ecNumber>
    </recommendedName>
</protein>
<dbReference type="REBASE" id="176131">
    <property type="entry name" value="M.SspABOJORF5810P"/>
</dbReference>
<dbReference type="RefSeq" id="WP_075150987.1">
    <property type="nucleotide sequence ID" value="NZ_CP018820.1"/>
</dbReference>
<reference evidence="8" key="1">
    <citation type="submission" date="2016-12" db="EMBL/GenBank/DDBJ databases">
        <title>Whole genome sequencing of Sphingomonas koreensis.</title>
        <authorList>
            <person name="Conlan S."/>
            <person name="Thomas P.J."/>
            <person name="Mullikin J."/>
            <person name="Palmore T.N."/>
            <person name="Frank K.M."/>
            <person name="Segre J.A."/>
        </authorList>
    </citation>
    <scope>NUCLEOTIDE SEQUENCE</scope>
    <source>
        <strain evidence="8">ABOJV</strain>
    </source>
</reference>
<dbReference type="GeneID" id="70362921"/>
<dbReference type="InterPro" id="IPR050390">
    <property type="entry name" value="C5-Methyltransferase"/>
</dbReference>
<dbReference type="Pfam" id="PF00145">
    <property type="entry name" value="DNA_methylase"/>
    <property type="match status" value="1"/>
</dbReference>
<evidence type="ECO:0000256" key="5">
    <source>
        <dbReference type="ARBA" id="ARBA00022747"/>
    </source>
</evidence>
<dbReference type="InterPro" id="IPR001525">
    <property type="entry name" value="C5_MeTfrase"/>
</dbReference>
<evidence type="ECO:0000256" key="3">
    <source>
        <dbReference type="ARBA" id="ARBA00022679"/>
    </source>
</evidence>
<evidence type="ECO:0000256" key="6">
    <source>
        <dbReference type="ARBA" id="ARBA00047422"/>
    </source>
</evidence>
<accession>A0A1L6J862</accession>
<dbReference type="GO" id="GO:0044027">
    <property type="term" value="P:negative regulation of gene expression via chromosomal CpG island methylation"/>
    <property type="evidence" value="ECO:0007669"/>
    <property type="project" value="TreeGrafter"/>
</dbReference>
<dbReference type="STRING" id="93064.BRX40_05810"/>
<dbReference type="GO" id="GO:0032259">
    <property type="term" value="P:methylation"/>
    <property type="evidence" value="ECO:0007669"/>
    <property type="project" value="UniProtKB-KW"/>
</dbReference>
<dbReference type="PANTHER" id="PTHR10629">
    <property type="entry name" value="CYTOSINE-SPECIFIC METHYLTRANSFERASE"/>
    <property type="match status" value="1"/>
</dbReference>
<dbReference type="EMBL" id="QQWO01000001">
    <property type="protein sequence ID" value="RSV07951.1"/>
    <property type="molecule type" value="Genomic_DNA"/>
</dbReference>
<evidence type="ECO:0000256" key="1">
    <source>
        <dbReference type="ARBA" id="ARBA00011975"/>
    </source>
</evidence>
<dbReference type="Gene3D" id="3.40.50.150">
    <property type="entry name" value="Vaccinia Virus protein VP39"/>
    <property type="match status" value="1"/>
</dbReference>
<dbReference type="Gene3D" id="3.90.120.10">
    <property type="entry name" value="DNA Methylase, subunit A, domain 2"/>
    <property type="match status" value="1"/>
</dbReference>
<gene>
    <name evidence="8" type="ORF">BRX40_05810</name>
    <name evidence="9" type="ORF">CA257_00205</name>
</gene>
<proteinExistence type="predicted"/>
<dbReference type="OrthoDB" id="9813719at2"/>
<evidence type="ECO:0000313" key="10">
    <source>
        <dbReference type="Proteomes" id="UP000185161"/>
    </source>
</evidence>
<evidence type="ECO:0000256" key="2">
    <source>
        <dbReference type="ARBA" id="ARBA00022603"/>
    </source>
</evidence>
<name>A0A1L6J862_9SPHN</name>
<keyword evidence="10" id="KW-1185">Reference proteome</keyword>
<keyword evidence="4" id="KW-0949">S-adenosyl-L-methionine</keyword>
<dbReference type="KEGG" id="skr:BRX40_05810"/>
<reference evidence="10" key="2">
    <citation type="submission" date="2016-12" db="EMBL/GenBank/DDBJ databases">
        <title>Whole genome sequencing of Sphingomonas sp. ABOJV.</title>
        <authorList>
            <person name="Conlan S."/>
            <person name="Thomas P.J."/>
            <person name="Mullikin J."/>
            <person name="Palmore T.N."/>
            <person name="Frank K.M."/>
            <person name="Segre J.A."/>
        </authorList>
    </citation>
    <scope>NUCLEOTIDE SEQUENCE [LARGE SCALE GENOMIC DNA]</scope>
    <source>
        <strain evidence="10">ABOJV</strain>
    </source>
</reference>